<dbReference type="InterPro" id="IPR003593">
    <property type="entry name" value="AAA+_ATPase"/>
</dbReference>
<accession>A0A1I3KT38</accession>
<organism evidence="2 3">
    <name type="scientific">Amycolatopsis sacchari</name>
    <dbReference type="NCBI Taxonomy" id="115433"/>
    <lineage>
        <taxon>Bacteria</taxon>
        <taxon>Bacillati</taxon>
        <taxon>Actinomycetota</taxon>
        <taxon>Actinomycetes</taxon>
        <taxon>Pseudonocardiales</taxon>
        <taxon>Pseudonocardiaceae</taxon>
        <taxon>Amycolatopsis</taxon>
    </lineage>
</organism>
<dbReference type="GO" id="GO:0016887">
    <property type="term" value="F:ATP hydrolysis activity"/>
    <property type="evidence" value="ECO:0007669"/>
    <property type="project" value="InterPro"/>
</dbReference>
<dbReference type="Pfam" id="PF13476">
    <property type="entry name" value="AAA_23"/>
    <property type="match status" value="1"/>
</dbReference>
<dbReference type="InterPro" id="IPR051396">
    <property type="entry name" value="Bact_Antivir_Def_Nuclease"/>
</dbReference>
<protein>
    <submittedName>
        <fullName evidence="2">AAA domain-containing protein</fullName>
    </submittedName>
</protein>
<dbReference type="PANTHER" id="PTHR43581:SF4">
    <property type="entry name" value="ATP_GTP PHOSPHATASE"/>
    <property type="match status" value="1"/>
</dbReference>
<dbReference type="EMBL" id="FORP01000001">
    <property type="protein sequence ID" value="SFI75540.1"/>
    <property type="molecule type" value="Genomic_DNA"/>
</dbReference>
<reference evidence="2 3" key="1">
    <citation type="submission" date="2016-10" db="EMBL/GenBank/DDBJ databases">
        <authorList>
            <person name="de Groot N.N."/>
        </authorList>
    </citation>
    <scope>NUCLEOTIDE SEQUENCE [LARGE SCALE GENOMIC DNA]</scope>
    <source>
        <strain evidence="2 3">DSM 44468</strain>
    </source>
</reference>
<evidence type="ECO:0000259" key="1">
    <source>
        <dbReference type="SMART" id="SM00382"/>
    </source>
</evidence>
<proteinExistence type="predicted"/>
<dbReference type="InterPro" id="IPR038729">
    <property type="entry name" value="Rad50/SbcC_AAA"/>
</dbReference>
<feature type="domain" description="AAA+ ATPase" evidence="1">
    <location>
        <begin position="45"/>
        <end position="293"/>
    </location>
</feature>
<dbReference type="GO" id="GO:0005524">
    <property type="term" value="F:ATP binding"/>
    <property type="evidence" value="ECO:0007669"/>
    <property type="project" value="InterPro"/>
</dbReference>
<dbReference type="Proteomes" id="UP000199025">
    <property type="component" value="Unassembled WGS sequence"/>
</dbReference>
<dbReference type="GO" id="GO:0006302">
    <property type="term" value="P:double-strand break repair"/>
    <property type="evidence" value="ECO:0007669"/>
    <property type="project" value="InterPro"/>
</dbReference>
<sequence length="487" mass="54182">MPVTLSPLSNDWQTERTSNRGWPQFLESVRIDGLRGWKDSLVEFRFPVVALAGENGAGKSTVLKAAAAAYGDGKKKPESKAFYPDDFFPNTPWEVVKGVTLTYQIRRGDSSDTIALRKPTSRWRGMPERFTRPVFFLDISRTQPINTTVGYGKLANQRNFSGDLNPFSEKDTALLSRIMNKAYTRSVMASMEGKQIGILSTGDGDYSNFHQGAGEDATADLVALLREAPKHSLVIIDEVEASLHPRAQKRLLRELFAIARDSRMQFILSTHSPYILEQLPAEARVHIQLERNGTRNLLYGVTSNLSLSLMDDEDHPDLTLYCEDDRAVQMVDALIAQERPELRRRVAIVEAGPASVIRTLGDLAGKDKLTSASMGVLDGDQGESDGCIRLPGDAAPERVVYPNMPEDQVEIVAGRLGVRTGDLLDAIDDALRIENHHAWTRRIAELLGSRMRQTRVWEDFVAVWALNLDPTERASFVDSIDAALPKH</sequence>
<dbReference type="SMART" id="SM00382">
    <property type="entry name" value="AAA"/>
    <property type="match status" value="1"/>
</dbReference>
<dbReference type="InterPro" id="IPR027417">
    <property type="entry name" value="P-loop_NTPase"/>
</dbReference>
<keyword evidence="3" id="KW-1185">Reference proteome</keyword>
<gene>
    <name evidence="2" type="ORF">SAMN05421835_101682</name>
</gene>
<dbReference type="Pfam" id="PF13304">
    <property type="entry name" value="AAA_21"/>
    <property type="match status" value="1"/>
</dbReference>
<dbReference type="PANTHER" id="PTHR43581">
    <property type="entry name" value="ATP/GTP PHOSPHATASE"/>
    <property type="match status" value="1"/>
</dbReference>
<dbReference type="STRING" id="115433.SAMN05421835_101682"/>
<name>A0A1I3KT38_9PSEU</name>
<dbReference type="InterPro" id="IPR003959">
    <property type="entry name" value="ATPase_AAA_core"/>
</dbReference>
<evidence type="ECO:0000313" key="2">
    <source>
        <dbReference type="EMBL" id="SFI75540.1"/>
    </source>
</evidence>
<dbReference type="AlphaFoldDB" id="A0A1I3KT38"/>
<evidence type="ECO:0000313" key="3">
    <source>
        <dbReference type="Proteomes" id="UP000199025"/>
    </source>
</evidence>
<dbReference type="SUPFAM" id="SSF52540">
    <property type="entry name" value="P-loop containing nucleoside triphosphate hydrolases"/>
    <property type="match status" value="1"/>
</dbReference>
<dbReference type="Gene3D" id="3.40.50.300">
    <property type="entry name" value="P-loop containing nucleotide triphosphate hydrolases"/>
    <property type="match status" value="2"/>
</dbReference>